<evidence type="ECO:0000256" key="1">
    <source>
        <dbReference type="SAM" id="MobiDB-lite"/>
    </source>
</evidence>
<name>A0ABN8ZMI9_RANTA</name>
<feature type="compositionally biased region" description="Polar residues" evidence="1">
    <location>
        <begin position="260"/>
        <end position="270"/>
    </location>
</feature>
<feature type="region of interest" description="Disordered" evidence="1">
    <location>
        <begin position="58"/>
        <end position="79"/>
    </location>
</feature>
<evidence type="ECO:0000313" key="2">
    <source>
        <dbReference type="EMBL" id="CAI9175120.1"/>
    </source>
</evidence>
<dbReference type="EMBL" id="OX459940">
    <property type="protein sequence ID" value="CAI9175120.1"/>
    <property type="molecule type" value="Genomic_DNA"/>
</dbReference>
<feature type="compositionally biased region" description="Polar residues" evidence="1">
    <location>
        <begin position="118"/>
        <end position="130"/>
    </location>
</feature>
<accession>A0ABN8ZMI9</accession>
<protein>
    <submittedName>
        <fullName evidence="2">Uncharacterized protein</fullName>
    </submittedName>
</protein>
<sequence length="339" mass="36799">MQAEAGYRETTPDAPRPCPVSRRPSARPCLAPRRPSAGPYILLPTGFVHQSALLGEDSLRLPPGPPLRRSPADLGAGMTQCPEVTREGRAPSTGRRLIKAAREAARGWRQAGPPAARASSQPLNAGQQDSKALPPSAAERLLRHEGCGASGSRLNTWKRSSDIHGTTLLTAQESVSSTGFTSSTLLRCLQGAHPYIMVMKGGFSPAQKPTRHHSGTERPAGWRQTPREPTREGQTEELFSRALWCTWPKRPPPRAKLSPPETSEVSTRPSSGAWPLTPLPALPIRPARAALEPARRWWPEQRCAQGRRGREGCGWAVRRLRQKETRGPPGPASVACELA</sequence>
<organism evidence="2 3">
    <name type="scientific">Rangifer tarandus platyrhynchus</name>
    <name type="common">Svalbard reindeer</name>
    <dbReference type="NCBI Taxonomy" id="3082113"/>
    <lineage>
        <taxon>Eukaryota</taxon>
        <taxon>Metazoa</taxon>
        <taxon>Chordata</taxon>
        <taxon>Craniata</taxon>
        <taxon>Vertebrata</taxon>
        <taxon>Euteleostomi</taxon>
        <taxon>Mammalia</taxon>
        <taxon>Eutheria</taxon>
        <taxon>Laurasiatheria</taxon>
        <taxon>Artiodactyla</taxon>
        <taxon>Ruminantia</taxon>
        <taxon>Pecora</taxon>
        <taxon>Cervidae</taxon>
        <taxon>Odocoileinae</taxon>
        <taxon>Rangifer</taxon>
    </lineage>
</organism>
<reference evidence="2" key="1">
    <citation type="submission" date="2023-04" db="EMBL/GenBank/DDBJ databases">
        <authorList>
            <consortium name="ELIXIR-Norway"/>
        </authorList>
    </citation>
    <scope>NUCLEOTIDE SEQUENCE [LARGE SCALE GENOMIC DNA]</scope>
</reference>
<keyword evidence="3" id="KW-1185">Reference proteome</keyword>
<gene>
    <name evidence="2" type="ORF">MRATA1EN1_LOCUS24082</name>
</gene>
<dbReference type="Proteomes" id="UP001176941">
    <property type="component" value="Chromosome 4"/>
</dbReference>
<feature type="region of interest" description="Disordered" evidence="1">
    <location>
        <begin position="250"/>
        <end position="274"/>
    </location>
</feature>
<proteinExistence type="predicted"/>
<feature type="compositionally biased region" description="Basic and acidic residues" evidence="1">
    <location>
        <begin position="225"/>
        <end position="234"/>
    </location>
</feature>
<feature type="region of interest" description="Disordered" evidence="1">
    <location>
        <begin position="1"/>
        <end position="34"/>
    </location>
</feature>
<evidence type="ECO:0000313" key="3">
    <source>
        <dbReference type="Proteomes" id="UP001176941"/>
    </source>
</evidence>
<feature type="compositionally biased region" description="Basic and acidic residues" evidence="1">
    <location>
        <begin position="1"/>
        <end position="11"/>
    </location>
</feature>
<feature type="region of interest" description="Disordered" evidence="1">
    <location>
        <begin position="205"/>
        <end position="236"/>
    </location>
</feature>
<feature type="region of interest" description="Disordered" evidence="1">
    <location>
        <begin position="105"/>
        <end position="137"/>
    </location>
</feature>